<evidence type="ECO:0000256" key="1">
    <source>
        <dbReference type="ARBA" id="ARBA00004162"/>
    </source>
</evidence>
<dbReference type="InterPro" id="IPR052611">
    <property type="entry name" value="Plant_RLK_LysM"/>
</dbReference>
<feature type="domain" description="LysM" evidence="14">
    <location>
        <begin position="169"/>
        <end position="212"/>
    </location>
</feature>
<dbReference type="Gene3D" id="3.10.350.10">
    <property type="entry name" value="LysM domain"/>
    <property type="match status" value="1"/>
</dbReference>
<keyword evidence="7 11" id="KW-1133">Transmembrane helix</keyword>
<keyword evidence="4 12" id="KW-0732">Signal</keyword>
<organism evidence="15 16">
    <name type="scientific">Linum tenue</name>
    <dbReference type="NCBI Taxonomy" id="586396"/>
    <lineage>
        <taxon>Eukaryota</taxon>
        <taxon>Viridiplantae</taxon>
        <taxon>Streptophyta</taxon>
        <taxon>Embryophyta</taxon>
        <taxon>Tracheophyta</taxon>
        <taxon>Spermatophyta</taxon>
        <taxon>Magnoliopsida</taxon>
        <taxon>eudicotyledons</taxon>
        <taxon>Gunneridae</taxon>
        <taxon>Pentapetalae</taxon>
        <taxon>rosids</taxon>
        <taxon>fabids</taxon>
        <taxon>Malpighiales</taxon>
        <taxon>Linaceae</taxon>
        <taxon>Linum</taxon>
    </lineage>
</organism>
<evidence type="ECO:0000256" key="6">
    <source>
        <dbReference type="ARBA" id="ARBA00022840"/>
    </source>
</evidence>
<comment type="subcellular location">
    <subcellularLocation>
        <location evidence="1">Cell membrane</location>
        <topology evidence="1">Single-pass membrane protein</topology>
    </subcellularLocation>
</comment>
<keyword evidence="5" id="KW-0547">Nucleotide-binding</keyword>
<evidence type="ECO:0000313" key="15">
    <source>
        <dbReference type="EMBL" id="CAI0457564.1"/>
    </source>
</evidence>
<dbReference type="InterPro" id="IPR036779">
    <property type="entry name" value="LysM_dom_sf"/>
</dbReference>
<dbReference type="GO" id="GO:0004672">
    <property type="term" value="F:protein kinase activity"/>
    <property type="evidence" value="ECO:0007669"/>
    <property type="project" value="InterPro"/>
</dbReference>
<proteinExistence type="predicted"/>
<dbReference type="Pfam" id="PF23446">
    <property type="entry name" value="LysM1_NFP_LYK"/>
    <property type="match status" value="1"/>
</dbReference>
<dbReference type="GO" id="GO:0051707">
    <property type="term" value="P:response to other organism"/>
    <property type="evidence" value="ECO:0007669"/>
    <property type="project" value="UniProtKB-ARBA"/>
</dbReference>
<dbReference type="EMBL" id="CAMGYJ010000008">
    <property type="protein sequence ID" value="CAI0457564.1"/>
    <property type="molecule type" value="Genomic_DNA"/>
</dbReference>
<dbReference type="InterPro" id="IPR018392">
    <property type="entry name" value="LysM"/>
</dbReference>
<dbReference type="InterPro" id="IPR011009">
    <property type="entry name" value="Kinase-like_dom_sf"/>
</dbReference>
<dbReference type="FunFam" id="1.10.510.10:FF:000468">
    <property type="entry name" value="PTI1-like tyrosine-protein kinase 3"/>
    <property type="match status" value="1"/>
</dbReference>
<dbReference type="Proteomes" id="UP001154282">
    <property type="component" value="Unassembled WGS sequence"/>
</dbReference>
<accession>A0AAV0NGN6</accession>
<evidence type="ECO:0000256" key="3">
    <source>
        <dbReference type="ARBA" id="ARBA00022692"/>
    </source>
</evidence>
<evidence type="ECO:0000256" key="10">
    <source>
        <dbReference type="SAM" id="MobiDB-lite"/>
    </source>
</evidence>
<keyword evidence="16" id="KW-1185">Reference proteome</keyword>
<evidence type="ECO:0000256" key="8">
    <source>
        <dbReference type="ARBA" id="ARBA00023136"/>
    </source>
</evidence>
<dbReference type="PANTHER" id="PTHR45927">
    <property type="entry name" value="LYSM-DOMAIN RECEPTOR-LIKE KINASE-RELATED"/>
    <property type="match status" value="1"/>
</dbReference>
<feature type="transmembrane region" description="Helical" evidence="11">
    <location>
        <begin position="236"/>
        <end position="261"/>
    </location>
</feature>
<evidence type="ECO:0000256" key="9">
    <source>
        <dbReference type="ARBA" id="ARBA00023157"/>
    </source>
</evidence>
<dbReference type="InterPro" id="IPR056561">
    <property type="entry name" value="NFP_LYK_LysM1"/>
</dbReference>
<dbReference type="Pfam" id="PF23473">
    <property type="entry name" value="LysM3_LYK4_5"/>
    <property type="match status" value="1"/>
</dbReference>
<protein>
    <submittedName>
        <fullName evidence="15">Uncharacterized protein</fullName>
    </submittedName>
</protein>
<keyword evidence="8 11" id="KW-0472">Membrane</keyword>
<dbReference type="PROSITE" id="PS50011">
    <property type="entry name" value="PROTEIN_KINASE_DOM"/>
    <property type="match status" value="1"/>
</dbReference>
<dbReference type="GO" id="GO:0005524">
    <property type="term" value="F:ATP binding"/>
    <property type="evidence" value="ECO:0007669"/>
    <property type="project" value="UniProtKB-KW"/>
</dbReference>
<sequence>MVTAALLLSCFPFLFSSLVIAILPQTSPNLKTCNSSSSSCETFAVLHTNPFFSSLSNLTLFLNLNRVAISEANELPPKTEYFKKDQSLLIPLTCKCSKGGFEAELVKTTVKGDSFSSIAGSLEGLTNIDGIRARNPNVGPWNLGEKARILISLRCGCPEAPLDKARIFLTYPVLPGDSISTLSIKFNASPDSIVSANPQLQAKLQPFTSVLIPVTGKPHILFSNFRLRRKKMRRKVGMYVAVICGVILGCIAIAGGVFVALMQLKKREAQKQGSQLGKKQRSKDADVELQQLSLSVRTTSDKKVSFESSQPDTVELNHHHSQIVEATTPRQKRTILESYTVEEIQRATEDFDSGNHIQGSVYHGRLNGKNMAIKRLKSEHVSKIEFGILSNPTHHHPKILKVLGTCLSEEGSDWSYLVFEYAKNGSLKDWLHGGLAMKNQFIASCYCFLTWDQRLKISLDVAVGLQYMHHIMSPCYVHMKLRSRNIFLDEEFNAKIGNFAMAKLVEEDDKIDNDYLAPEYVKQGMISPSIDIFAYGVILLEVLSGKTAIARGDGKGEGHVKLCESVKRVLTSENDVEFKEWIDGVLGDSYPFDGALALANLAKTCVDEDSNLRPSAGDIVEKLSALVEESSTGEGGESSNVLFSESSSKPLVKAAAT</sequence>
<evidence type="ECO:0000256" key="2">
    <source>
        <dbReference type="ARBA" id="ARBA00022475"/>
    </source>
</evidence>
<keyword evidence="6" id="KW-0067">ATP-binding</keyword>
<comment type="caution">
    <text evidence="15">The sequence shown here is derived from an EMBL/GenBank/DDBJ whole genome shotgun (WGS) entry which is preliminary data.</text>
</comment>
<dbReference type="Pfam" id="PF00069">
    <property type="entry name" value="Pkinase"/>
    <property type="match status" value="1"/>
</dbReference>
<evidence type="ECO:0000259" key="13">
    <source>
        <dbReference type="PROSITE" id="PS50011"/>
    </source>
</evidence>
<evidence type="ECO:0000256" key="11">
    <source>
        <dbReference type="SAM" id="Phobius"/>
    </source>
</evidence>
<evidence type="ECO:0000256" key="12">
    <source>
        <dbReference type="SAM" id="SignalP"/>
    </source>
</evidence>
<feature type="compositionally biased region" description="Low complexity" evidence="10">
    <location>
        <begin position="629"/>
        <end position="648"/>
    </location>
</feature>
<dbReference type="Gene3D" id="3.30.200.20">
    <property type="entry name" value="Phosphorylase Kinase, domain 1"/>
    <property type="match status" value="1"/>
</dbReference>
<name>A0AAV0NGN6_9ROSI</name>
<dbReference type="GO" id="GO:0005886">
    <property type="term" value="C:plasma membrane"/>
    <property type="evidence" value="ECO:0007669"/>
    <property type="project" value="UniProtKB-SubCell"/>
</dbReference>
<evidence type="ECO:0000256" key="5">
    <source>
        <dbReference type="ARBA" id="ARBA00022741"/>
    </source>
</evidence>
<dbReference type="InterPro" id="IPR056563">
    <property type="entry name" value="LysM3_LYK4_5"/>
</dbReference>
<evidence type="ECO:0000256" key="4">
    <source>
        <dbReference type="ARBA" id="ARBA00022729"/>
    </source>
</evidence>
<dbReference type="AlphaFoldDB" id="A0AAV0NGN6"/>
<feature type="chain" id="PRO_5043381739" evidence="12">
    <location>
        <begin position="22"/>
        <end position="657"/>
    </location>
</feature>
<evidence type="ECO:0000313" key="16">
    <source>
        <dbReference type="Proteomes" id="UP001154282"/>
    </source>
</evidence>
<dbReference type="PANTHER" id="PTHR45927:SF13">
    <property type="entry name" value="PROTEIN LYK2"/>
    <property type="match status" value="1"/>
</dbReference>
<keyword evidence="2" id="KW-1003">Cell membrane</keyword>
<dbReference type="PROSITE" id="PS51782">
    <property type="entry name" value="LYSM"/>
    <property type="match status" value="1"/>
</dbReference>
<feature type="region of interest" description="Disordered" evidence="10">
    <location>
        <begin position="629"/>
        <end position="657"/>
    </location>
</feature>
<dbReference type="SUPFAM" id="SSF56112">
    <property type="entry name" value="Protein kinase-like (PK-like)"/>
    <property type="match status" value="1"/>
</dbReference>
<dbReference type="InterPro" id="IPR000719">
    <property type="entry name" value="Prot_kinase_dom"/>
</dbReference>
<gene>
    <name evidence="15" type="ORF">LITE_LOCUS33172</name>
</gene>
<keyword evidence="9" id="KW-1015">Disulfide bond</keyword>
<evidence type="ECO:0000256" key="7">
    <source>
        <dbReference type="ARBA" id="ARBA00022989"/>
    </source>
</evidence>
<dbReference type="Gene3D" id="1.10.510.10">
    <property type="entry name" value="Transferase(Phosphotransferase) domain 1"/>
    <property type="match status" value="1"/>
</dbReference>
<reference evidence="15" key="1">
    <citation type="submission" date="2022-08" db="EMBL/GenBank/DDBJ databases">
        <authorList>
            <person name="Gutierrez-Valencia J."/>
        </authorList>
    </citation>
    <scope>NUCLEOTIDE SEQUENCE</scope>
</reference>
<feature type="domain" description="Protein kinase" evidence="13">
    <location>
        <begin position="347"/>
        <end position="627"/>
    </location>
</feature>
<keyword evidence="3 11" id="KW-0812">Transmembrane</keyword>
<evidence type="ECO:0000259" key="14">
    <source>
        <dbReference type="PROSITE" id="PS51782"/>
    </source>
</evidence>
<feature type="signal peptide" evidence="12">
    <location>
        <begin position="1"/>
        <end position="21"/>
    </location>
</feature>